<feature type="compositionally biased region" description="Low complexity" evidence="1">
    <location>
        <begin position="2553"/>
        <end position="2565"/>
    </location>
</feature>
<sequence>MFLSIFCRNPAELHAVRRYLGAVWMGVGTNSVPKGGRVRPLQHQEMADSEVRQERCTWPGGVSAEARRADEEEVADGRSIMFAFHCAFQVLREGRLKCNVKQQSSKILILNLESYREQPPAARRPPPAAPDSSALKSPNLHHILRSHYGHRESAISYAFPTGQLCSHHTSPARAMPASNTLSISISTIGLGQWQPAPPLIKMTKERQEHCSADGGASNEGKSAMRRQDGRASDIQHDQDRSHRASSARACRHPERRRHAGWGQRHCLAEIECLCQPASNDIVVERRVLPAPTASFGLGDAKPGTCGRPDLRGKKPEARVHRWMRMKFCKHHHYNAFALGTPVSRMIQEPSWCIQNSVIHYDASAVLVHTTAIHAPANRKSRTLPQSTSCFKLSQNSGVSRAPRGMKKNSIRRCGFKRQAGTSPSDPRNNPTHAEWSGQYNVSAYCRGKGSEPIMPHARVRNHVALFRSYVQYTPHPPGTMHSALKLAFHLNEALSASLNNSESRHPISINASYAIRWLASEGEVSMKETSCFFHIHIPKAKPYTLPISEICVKTQSLPIITDDFGMPVLALTTTVKNICSIEISSNFLRHHYLTWPWQMIGPSTPEMPSCESAASFGTVTSGARHQRSGSFEDQLMGMGMMGIATRGRMSSSDGLNGSEGRLLPRLDSNPSVSRRSGSRSLGFLTFQPRSFLNDFNSDTDDQFLINDESTTTSSFAFSAFSANRPQLRSGANPFRASHSDLQNKRTSSPQINMGQAGGARRAHAENEKAEKSSHSLSIGDIEPTDALSSFFLSLRADLATEQVVLKLFKKVDLSSLYGGRRSLRHLKVSSIRYPVQQILVRLTNRIVGNSVDGRHAREEYCCEEARLQDKALQMVDLESTGNLMLCFSQQERRGICSAPSDQVEQILVRLMKRFVGDKVDGTGRVFYSATNNAVNGKVGEYWATCVDCEWPGDAEEVRLQSKSFGMMADTAGNLCPYSDFCCHVTLPLAQNNRDGFQLAFDQQIARKLIESHWLGTIHGDAVGGTRKHRGERAPGSLVYVGAGGLDKFNHFCPRPFGLSDHKDIDDMMQKIGGAGCALVYGVRGKAIIFPPDWVDDSKTYVPEDAPDHPSTVTRPGNTSATLPAPDTDSYKSKLLDVPVRRREMVRSEVFVIEDDEEPDEEGMYDTVDARSHPAGASASEASAGYGSGNAPARKKIPEKDMEKRDKVNDDWRLLWNWRYHSTNPATSANDDENDYPAPEDEQSLQLCLSSPIRMNICLARRGANGLPDLGHNSGYAADGASVRTQRLLLIYEQESLVRQDLVIHSPRYSSWIAPKLNTRAGMAVPYMKEGWTVAATTLFPDPYRHGNLFSPAGVGDEPGFQGSQIAGNLLRNSVTGIVMMVLTGAGRQPWRDLSQDIAPKVYQRQIQIQTQLQFHEQRKEMKKKKKKKEGRLDRKLQHNIVLQRTSSATLTSVPRSPCASKPPRIQKHSYKLVLNPVQLTIILALRVAVGQDLTETEMSRWQMQILRISNESVLQISTQMYCTRPAQLLRVLQHHNVAGRLGEEAVEDLWDQVDATMTSAEATNARNQAHLTIASEWVEAVSVFVCLRVALKKNSPSRTLRVVRHAMPRGIADARRRNALDQAVWDGVWHEDKALHLHAGRILATDAGQKRSGGACRRCLGIAAFNGILVVIVIVMLSCPYAALVSILHRCVWWYRCLPRRIFRLEEILRVPASRHDSHAIWVALQRIFHRRHRVFLGVSESDVSGKGTLGRYGHAHNGTLLLTLESQSEDEGKDLWKCGCQPQERNIGWLSEWSVHRDNFQFAFTSRLHRRITTIISTLLLPHPRNALNPPIGVDSRHYQRMGLVKVSNTTTTSTQNRIQVLQILRMSPSLRDGDDDDRTRRSAFTVSGLYEHGRIGLKCQALVRGRQAGLLHRTSLRQQQSVSHRRGLGIKYGFESTRSHATNPTPKQASKQASKQSSKRWETDQDETTIKPCAIAGSTSHSAYGHGGVDAGVDDDDGDDDDDEDEDPLPITGAIMSAVLQHVGLRYDRSEDSELSIAHIEGLGVGHEALFQLLSALLTSLSWPSNQLLSHSKTAAHRKLLSAASTSALHVNNLFEALRIYPIDQQHLRHLYHPRHYQHHQHHQHSISSIICSTSKLARTAYAARVLLVDCGRHHLKALLLDFNSFARFAGDRFLKDIVSPQFRWTAQKKVGMSWFWTLLRWDDAYHYAPYLAEIHLSNSCVDGHYVLNLPDHSTFCGERRTDLVLDLLNNLTVCILSQLLYGILDDLQASTHHPPPDHAPVAHRPCWYPRIHQNVKPHQSAKPIATASTLAVVHSINEDHRVVCRLLAFRAFQRWPMTRSAAMNLRVLISRTLRASHETNWIPGDGEGNARNVGRRLLPQHGRRQRGSIGGYSEAYSRVKSILDENVWAAATDTIVAIIKRDWYSGGKRPDERGPHITIHSMTCTSVQLRRCGGVEPEPAVHHPLSTMAKIQMTHFITSFIEGLHDKGLLQHLLDTGAMYRRAHALVAAESPHGSCRKQSQLLGSTKVYFAWQYQPQAQRHGQRQLTAGPQAAAPSQQQYRPQTPPGGPASRRWRNNHPSPEMRPTLDVAASRSTSTAAPNQVGTSLHNPGSSGGKVMTLQTAPHANLPPQLQPTPTKKPTGEWRVTFNYYDVFGPLPAFRQLAFLIFHLLPRLLQDRDGQDHYHRQDPLSRRQARDEARAYAEDSQLAEPQVAAKMRRFHGNESLVMRRLMSGRLAWR</sequence>
<dbReference type="RefSeq" id="XP_007932323.1">
    <property type="nucleotide sequence ID" value="XM_007934132.1"/>
</dbReference>
<feature type="compositionally biased region" description="Polar residues" evidence="1">
    <location>
        <begin position="744"/>
        <end position="753"/>
    </location>
</feature>
<feature type="compositionally biased region" description="Low complexity" evidence="1">
    <location>
        <begin position="1949"/>
        <end position="1958"/>
    </location>
</feature>
<feature type="compositionally biased region" description="Basic and acidic residues" evidence="1">
    <location>
        <begin position="225"/>
        <end position="242"/>
    </location>
</feature>
<reference evidence="2 3" key="1">
    <citation type="journal article" date="2012" name="PLoS Pathog.">
        <title>Diverse lifestyles and strategies of plant pathogenesis encoded in the genomes of eighteen Dothideomycetes fungi.</title>
        <authorList>
            <person name="Ohm R.A."/>
            <person name="Feau N."/>
            <person name="Henrissat B."/>
            <person name="Schoch C.L."/>
            <person name="Horwitz B.A."/>
            <person name="Barry K.W."/>
            <person name="Condon B.J."/>
            <person name="Copeland A.C."/>
            <person name="Dhillon B."/>
            <person name="Glaser F."/>
            <person name="Hesse C.N."/>
            <person name="Kosti I."/>
            <person name="LaButti K."/>
            <person name="Lindquist E.A."/>
            <person name="Lucas S."/>
            <person name="Salamov A.A."/>
            <person name="Bradshaw R.E."/>
            <person name="Ciuffetti L."/>
            <person name="Hamelin R.C."/>
            <person name="Kema G.H.J."/>
            <person name="Lawrence C."/>
            <person name="Scott J.A."/>
            <person name="Spatafora J.W."/>
            <person name="Turgeon B.G."/>
            <person name="de Wit P.J.G.M."/>
            <person name="Zhong S."/>
            <person name="Goodwin S.B."/>
            <person name="Grigoriev I.V."/>
        </authorList>
    </citation>
    <scope>NUCLEOTIDE SEQUENCE [LARGE SCALE GENOMIC DNA]</scope>
    <source>
        <strain evidence="2 3">CIRAD86</strain>
    </source>
</reference>
<feature type="region of interest" description="Disordered" evidence="1">
    <location>
        <begin position="204"/>
        <end position="255"/>
    </location>
</feature>
<dbReference type="HOGENOM" id="CLU_227099_0_0_1"/>
<organism evidence="2 3">
    <name type="scientific">Pseudocercospora fijiensis (strain CIRAD86)</name>
    <name type="common">Black leaf streak disease fungus</name>
    <name type="synonym">Mycosphaerella fijiensis</name>
    <dbReference type="NCBI Taxonomy" id="383855"/>
    <lineage>
        <taxon>Eukaryota</taxon>
        <taxon>Fungi</taxon>
        <taxon>Dikarya</taxon>
        <taxon>Ascomycota</taxon>
        <taxon>Pezizomycotina</taxon>
        <taxon>Dothideomycetes</taxon>
        <taxon>Dothideomycetidae</taxon>
        <taxon>Mycosphaerellales</taxon>
        <taxon>Mycosphaerellaceae</taxon>
        <taxon>Pseudocercospora</taxon>
    </lineage>
</organism>
<evidence type="ECO:0000313" key="2">
    <source>
        <dbReference type="EMBL" id="EME77109.1"/>
    </source>
</evidence>
<dbReference type="OrthoDB" id="10562734at2759"/>
<feature type="compositionally biased region" description="Basic residues" evidence="1">
    <location>
        <begin position="243"/>
        <end position="255"/>
    </location>
</feature>
<evidence type="ECO:0000256" key="1">
    <source>
        <dbReference type="SAM" id="MobiDB-lite"/>
    </source>
</evidence>
<feature type="region of interest" description="Disordered" evidence="1">
    <location>
        <begin position="649"/>
        <end position="677"/>
    </location>
</feature>
<feature type="region of interest" description="Disordered" evidence="1">
    <location>
        <begin position="1102"/>
        <end position="1129"/>
    </location>
</feature>
<accession>M2ZDC0</accession>
<feature type="compositionally biased region" description="Low complexity" evidence="1">
    <location>
        <begin position="668"/>
        <end position="677"/>
    </location>
</feature>
<gene>
    <name evidence="2" type="ORF">MYCFIDRAFT_180254</name>
</gene>
<dbReference type="Proteomes" id="UP000016932">
    <property type="component" value="Unassembled WGS sequence"/>
</dbReference>
<name>M2ZDC0_PSEFD</name>
<dbReference type="VEuPathDB" id="FungiDB:MYCFIDRAFT_180254"/>
<feature type="region of interest" description="Disordered" evidence="1">
    <location>
        <begin position="414"/>
        <end position="434"/>
    </location>
</feature>
<feature type="compositionally biased region" description="Polar residues" evidence="1">
    <location>
        <begin position="1110"/>
        <end position="1121"/>
    </location>
</feature>
<dbReference type="EMBL" id="KB446569">
    <property type="protein sequence ID" value="EME77109.1"/>
    <property type="molecule type" value="Genomic_DNA"/>
</dbReference>
<feature type="compositionally biased region" description="Low complexity" evidence="1">
    <location>
        <begin position="1174"/>
        <end position="1190"/>
    </location>
</feature>
<proteinExistence type="predicted"/>
<feature type="region of interest" description="Disordered" evidence="1">
    <location>
        <begin position="1156"/>
        <end position="1203"/>
    </location>
</feature>
<feature type="region of interest" description="Disordered" evidence="1">
    <location>
        <begin position="730"/>
        <end position="776"/>
    </location>
</feature>
<dbReference type="KEGG" id="pfj:MYCFIDRAFT_180254"/>
<protein>
    <submittedName>
        <fullName evidence="2">Uncharacterized protein</fullName>
    </submittedName>
</protein>
<feature type="region of interest" description="Disordered" evidence="1">
    <location>
        <begin position="2543"/>
        <end position="2622"/>
    </location>
</feature>
<feature type="region of interest" description="Disordered" evidence="1">
    <location>
        <begin position="1938"/>
        <end position="2012"/>
    </location>
</feature>
<keyword evidence="3" id="KW-1185">Reference proteome</keyword>
<feature type="compositionally biased region" description="Basic and acidic residues" evidence="1">
    <location>
        <begin position="762"/>
        <end position="773"/>
    </location>
</feature>
<feature type="compositionally biased region" description="Polar residues" evidence="1">
    <location>
        <begin position="2595"/>
        <end position="2614"/>
    </location>
</feature>
<feature type="compositionally biased region" description="Polar residues" evidence="1">
    <location>
        <begin position="419"/>
        <end position="434"/>
    </location>
</feature>
<evidence type="ECO:0000313" key="3">
    <source>
        <dbReference type="Proteomes" id="UP000016932"/>
    </source>
</evidence>
<dbReference type="GeneID" id="19334347"/>
<feature type="region of interest" description="Disordered" evidence="1">
    <location>
        <begin position="117"/>
        <end position="136"/>
    </location>
</feature>
<feature type="compositionally biased region" description="Acidic residues" evidence="1">
    <location>
        <begin position="1994"/>
        <end position="2010"/>
    </location>
</feature>